<evidence type="ECO:0000313" key="1">
    <source>
        <dbReference type="EMBL" id="KAH7836207.1"/>
    </source>
</evidence>
<comment type="caution">
    <text evidence="1">The sequence shown here is derived from an EMBL/GenBank/DDBJ whole genome shotgun (WGS) entry which is preliminary data.</text>
</comment>
<keyword evidence="2" id="KW-1185">Reference proteome</keyword>
<dbReference type="Proteomes" id="UP000828048">
    <property type="component" value="Chromosome 2"/>
</dbReference>
<proteinExistence type="predicted"/>
<name>A0ACB7X650_9ERIC</name>
<reference evidence="1 2" key="1">
    <citation type="journal article" date="2021" name="Hortic Res">
        <title>High-quality reference genome and annotation aids understanding of berry development for evergreen blueberry (Vaccinium darrowii).</title>
        <authorList>
            <person name="Yu J."/>
            <person name="Hulse-Kemp A.M."/>
            <person name="Babiker E."/>
            <person name="Staton M."/>
        </authorList>
    </citation>
    <scope>NUCLEOTIDE SEQUENCE [LARGE SCALE GENOMIC DNA]</scope>
    <source>
        <strain evidence="2">cv. NJ 8807/NJ 8810</strain>
        <tissue evidence="1">Young leaf</tissue>
    </source>
</reference>
<gene>
    <name evidence="1" type="ORF">Vadar_033696</name>
</gene>
<accession>A0ACB7X650</accession>
<sequence>MEVSSRVFFFLLMSVLISLHFQLSDSATLVVDGVSEWKNPTVYVGDSIIFKQKYNYKLYIFRTRGAFDLCNFTQAVLLTKPNSTSFTWHTSRPGFFYFSFNNGSAKPCQQGQKLAITVSKTPPESSAASPGPSPVVAPAVPAPDSGGIVSSSPAYPWPFQPHESMPPSPGPTAELPANSPSWPEKGDGIPFINSNPAVPLPNGEVDSATIGPLPTSGHGGKVVVGFAVQMALCSVVLLLLP</sequence>
<dbReference type="EMBL" id="CM037152">
    <property type="protein sequence ID" value="KAH7836207.1"/>
    <property type="molecule type" value="Genomic_DNA"/>
</dbReference>
<organism evidence="1 2">
    <name type="scientific">Vaccinium darrowii</name>
    <dbReference type="NCBI Taxonomy" id="229202"/>
    <lineage>
        <taxon>Eukaryota</taxon>
        <taxon>Viridiplantae</taxon>
        <taxon>Streptophyta</taxon>
        <taxon>Embryophyta</taxon>
        <taxon>Tracheophyta</taxon>
        <taxon>Spermatophyta</taxon>
        <taxon>Magnoliopsida</taxon>
        <taxon>eudicotyledons</taxon>
        <taxon>Gunneridae</taxon>
        <taxon>Pentapetalae</taxon>
        <taxon>asterids</taxon>
        <taxon>Ericales</taxon>
        <taxon>Ericaceae</taxon>
        <taxon>Vaccinioideae</taxon>
        <taxon>Vaccinieae</taxon>
        <taxon>Vaccinium</taxon>
    </lineage>
</organism>
<protein>
    <submittedName>
        <fullName evidence="1">Uncharacterized protein</fullName>
    </submittedName>
</protein>
<evidence type="ECO:0000313" key="2">
    <source>
        <dbReference type="Proteomes" id="UP000828048"/>
    </source>
</evidence>